<organism evidence="2">
    <name type="scientific">mine drainage metagenome</name>
    <dbReference type="NCBI Taxonomy" id="410659"/>
    <lineage>
        <taxon>unclassified sequences</taxon>
        <taxon>metagenomes</taxon>
        <taxon>ecological metagenomes</taxon>
    </lineage>
</organism>
<dbReference type="GO" id="GO:0003676">
    <property type="term" value="F:nucleic acid binding"/>
    <property type="evidence" value="ECO:0007669"/>
    <property type="project" value="InterPro"/>
</dbReference>
<sequence>MTTSRRSDEPTASAATPTRARAPAKKPAASPYHLRISRLTVDKLGVKLYDKASAVVAELIANSYDADAKKVTVRVPLNVQLASKAGGTLCDLGYVIEVEDDGHGMTPEEAIDFYLRVGADRRTRVGQDGGRSRKLKRPVMGRKGIGKLAPFGICRRIEVWSAGGRKTTAGYAVTHFFMDFDKIVRDDDDAVPLEVGSDDRGWSKTSGTRIRLTSFLAKRVPDKETFLRQLAVRFTFARPDFSIYVADLANAKAELLKVDPLDIPLLPDTRIDLVSRPVFDDDGTMLPVSGWLGMAREAYKNEEMMGVRIYARGKIVGMTRDFNQPAGFTGEFAMRSYLVGHVEAEWLDLDEGDDLVRTDRQDILWDSDYGQLMRRWGAELIKEIARRSREPRRIRVRDEFMRKSRIEERARQRFGDKQVALVAVDLAKKFGGFAAEDELNDDIYVEDLSQIILSVAPHQALMEAFHEFANQITKGEASLDQMLDIFKKAQIAELASYAQIAAQRVRVINDLQEIIDRSMDESQFQALIAKAPWLIEPSWTVITKNQSLKSFKHAFERYWKSEHGTEVTLAIGHEDKRPDFTLVSIDGLLHIVEIKKAGHLFDDTDFNRLLNYVDAFTRFFDENSRTVSEFYRGWQIDLIADGENVRQMSNKLAFEQVKSTGKLKRTPWNDFLTRAKKVHEQFLDIHELGAERRGGHRA</sequence>
<dbReference type="InterPro" id="IPR011856">
    <property type="entry name" value="tRNA_endonuc-like_dom_sf"/>
</dbReference>
<comment type="caution">
    <text evidence="2">The sequence shown here is derived from an EMBL/GenBank/DDBJ whole genome shotgun (WGS) entry which is preliminary data.</text>
</comment>
<dbReference type="Gene3D" id="3.30.565.10">
    <property type="entry name" value="Histidine kinase-like ATPase, C-terminal domain"/>
    <property type="match status" value="1"/>
</dbReference>
<reference evidence="2" key="1">
    <citation type="submission" date="2016-10" db="EMBL/GenBank/DDBJ databases">
        <title>Sequence of Gallionella enrichment culture.</title>
        <authorList>
            <person name="Poehlein A."/>
            <person name="Muehling M."/>
            <person name="Daniel R."/>
        </authorList>
    </citation>
    <scope>NUCLEOTIDE SEQUENCE</scope>
</reference>
<accession>A0A1J5SC54</accession>
<dbReference type="InterPro" id="IPR036890">
    <property type="entry name" value="HATPase_C_sf"/>
</dbReference>
<proteinExistence type="predicted"/>
<evidence type="ECO:0008006" key="3">
    <source>
        <dbReference type="Google" id="ProtNLM"/>
    </source>
</evidence>
<evidence type="ECO:0000313" key="2">
    <source>
        <dbReference type="EMBL" id="OIQ97797.1"/>
    </source>
</evidence>
<feature type="region of interest" description="Disordered" evidence="1">
    <location>
        <begin position="1"/>
        <end position="29"/>
    </location>
</feature>
<gene>
    <name evidence="2" type="ORF">GALL_201220</name>
</gene>
<dbReference type="Pfam" id="PF13589">
    <property type="entry name" value="HATPase_c_3"/>
    <property type="match status" value="1"/>
</dbReference>
<dbReference type="Gene3D" id="3.40.1350.10">
    <property type="match status" value="1"/>
</dbReference>
<dbReference type="EMBL" id="MLJW01000127">
    <property type="protein sequence ID" value="OIQ97797.1"/>
    <property type="molecule type" value="Genomic_DNA"/>
</dbReference>
<dbReference type="SUPFAM" id="SSF55874">
    <property type="entry name" value="ATPase domain of HSP90 chaperone/DNA topoisomerase II/histidine kinase"/>
    <property type="match status" value="1"/>
</dbReference>
<evidence type="ECO:0000256" key="1">
    <source>
        <dbReference type="SAM" id="MobiDB-lite"/>
    </source>
</evidence>
<protein>
    <recommendedName>
        <fullName evidence="3">ATP-binding protein</fullName>
    </recommendedName>
</protein>
<dbReference type="AlphaFoldDB" id="A0A1J5SC54"/>
<name>A0A1J5SC54_9ZZZZ</name>
<feature type="compositionally biased region" description="Low complexity" evidence="1">
    <location>
        <begin position="10"/>
        <end position="29"/>
    </location>
</feature>